<protein>
    <submittedName>
        <fullName evidence="2">Uncharacterized protein</fullName>
    </submittedName>
</protein>
<sequence>MESFNVGSAVDELHFHLTPSQFSYLLSVISPPVSLDDISSDKSSDLRNSSISISTTSISIPSKNDGNINKGGTAFTKATSTKYKRSSYLPIKQKSPDGGSSMCSVVSSKSKEPLKVQLPQGILQSVANLQMSSFESTKSSRSSQPKESGQSMEVACSLDEYEGKKLSYADMKQIVSRKQMQKVVPQIEAMENPKERLRSTSSCSHLAVCKRTVNKLTLGSLKEEATFSRSSSMETIRAKSPPDEDSAYKSIAGKIANDPVNPFPTLKQATYSVSQRLKSKKRPSLLDAQRFDQEIQQLMQKSEDYKDLSKFFSENKSPAPGQRRERSNSQPPLGAGASTRLSRRVTNPLYKVYDPKGYTKTDDELALECIEVVCADFNSWINSLDNYEEHPAKKLASAFVSAGEKEQEPPFQIGPDFLLRILRKEIEFPEAP</sequence>
<evidence type="ECO:0000256" key="1">
    <source>
        <dbReference type="SAM" id="MobiDB-lite"/>
    </source>
</evidence>
<organism evidence="2 3">
    <name type="scientific">Orchesella dallaii</name>
    <dbReference type="NCBI Taxonomy" id="48710"/>
    <lineage>
        <taxon>Eukaryota</taxon>
        <taxon>Metazoa</taxon>
        <taxon>Ecdysozoa</taxon>
        <taxon>Arthropoda</taxon>
        <taxon>Hexapoda</taxon>
        <taxon>Collembola</taxon>
        <taxon>Entomobryomorpha</taxon>
        <taxon>Entomobryoidea</taxon>
        <taxon>Orchesellidae</taxon>
        <taxon>Orchesellinae</taxon>
        <taxon>Orchesella</taxon>
    </lineage>
</organism>
<comment type="caution">
    <text evidence="2">The sequence shown here is derived from an EMBL/GenBank/DDBJ whole genome shotgun (WGS) entry which is preliminary data.</text>
</comment>
<feature type="region of interest" description="Disordered" evidence="1">
    <location>
        <begin position="133"/>
        <end position="152"/>
    </location>
</feature>
<dbReference type="Proteomes" id="UP001642540">
    <property type="component" value="Unassembled WGS sequence"/>
</dbReference>
<accession>A0ABP1R557</accession>
<name>A0ABP1R557_9HEXA</name>
<feature type="region of interest" description="Disordered" evidence="1">
    <location>
        <begin position="312"/>
        <end position="340"/>
    </location>
</feature>
<dbReference type="EMBL" id="CAXLJM020000053">
    <property type="protein sequence ID" value="CAL8116539.1"/>
    <property type="molecule type" value="Genomic_DNA"/>
</dbReference>
<feature type="compositionally biased region" description="Low complexity" evidence="1">
    <location>
        <begin position="133"/>
        <end position="143"/>
    </location>
</feature>
<evidence type="ECO:0000313" key="3">
    <source>
        <dbReference type="Proteomes" id="UP001642540"/>
    </source>
</evidence>
<keyword evidence="3" id="KW-1185">Reference proteome</keyword>
<evidence type="ECO:0000313" key="2">
    <source>
        <dbReference type="EMBL" id="CAL8116539.1"/>
    </source>
</evidence>
<reference evidence="2 3" key="1">
    <citation type="submission" date="2024-08" db="EMBL/GenBank/DDBJ databases">
        <authorList>
            <person name="Cucini C."/>
            <person name="Frati F."/>
        </authorList>
    </citation>
    <scope>NUCLEOTIDE SEQUENCE [LARGE SCALE GENOMIC DNA]</scope>
</reference>
<gene>
    <name evidence="2" type="ORF">ODALV1_LOCUS17328</name>
</gene>
<proteinExistence type="predicted"/>